<feature type="region of interest" description="Disordered" evidence="1">
    <location>
        <begin position="202"/>
        <end position="236"/>
    </location>
</feature>
<feature type="compositionally biased region" description="Basic and acidic residues" evidence="1">
    <location>
        <begin position="202"/>
        <end position="214"/>
    </location>
</feature>
<protein>
    <recommendedName>
        <fullName evidence="2">Myb/SANT-like DNA-binding domain-containing protein</fullName>
    </recommendedName>
</protein>
<feature type="compositionally biased region" description="Low complexity" evidence="1">
    <location>
        <begin position="221"/>
        <end position="232"/>
    </location>
</feature>
<feature type="domain" description="Myb/SANT-like DNA-binding" evidence="2">
    <location>
        <begin position="35"/>
        <end position="121"/>
    </location>
</feature>
<dbReference type="FunFam" id="1.10.10.60:FF:000152">
    <property type="entry name" value="Trihelix transcription factor ASIL2"/>
    <property type="match status" value="1"/>
</dbReference>
<keyword evidence="4" id="KW-1185">Reference proteome</keyword>
<dbReference type="Proteomes" id="UP001202328">
    <property type="component" value="Unassembled WGS sequence"/>
</dbReference>
<evidence type="ECO:0000313" key="3">
    <source>
        <dbReference type="EMBL" id="KAI3940700.1"/>
    </source>
</evidence>
<dbReference type="AlphaFoldDB" id="A0AAD4T7J8"/>
<feature type="region of interest" description="Disordered" evidence="1">
    <location>
        <begin position="1"/>
        <end position="34"/>
    </location>
</feature>
<comment type="caution">
    <text evidence="3">The sequence shown here is derived from an EMBL/GenBank/DDBJ whole genome shotgun (WGS) entry which is preliminary data.</text>
</comment>
<evidence type="ECO:0000256" key="1">
    <source>
        <dbReference type="SAM" id="MobiDB-lite"/>
    </source>
</evidence>
<dbReference type="Pfam" id="PF13837">
    <property type="entry name" value="Myb_DNA-bind_4"/>
    <property type="match status" value="1"/>
</dbReference>
<reference evidence="3" key="1">
    <citation type="submission" date="2022-04" db="EMBL/GenBank/DDBJ databases">
        <title>A functionally conserved STORR gene fusion in Papaver species that diverged 16.8 million years ago.</title>
        <authorList>
            <person name="Catania T."/>
        </authorList>
    </citation>
    <scope>NUCLEOTIDE SEQUENCE</scope>
    <source>
        <strain evidence="3">S-188037</strain>
    </source>
</reference>
<name>A0AAD4T7J8_9MAGN</name>
<accession>A0AAD4T7J8</accession>
<proteinExistence type="predicted"/>
<dbReference type="EMBL" id="JAJJMB010005117">
    <property type="protein sequence ID" value="KAI3940700.1"/>
    <property type="molecule type" value="Genomic_DNA"/>
</dbReference>
<dbReference type="PANTHER" id="PTHR31307:SF7">
    <property type="entry name" value="SEQUENCE-SPECIFIC DNA BINDING TRANSCRIPTION FACTOR"/>
    <property type="match status" value="1"/>
</dbReference>
<gene>
    <name evidence="3" type="ORF">MKW98_030019</name>
</gene>
<evidence type="ECO:0000259" key="2">
    <source>
        <dbReference type="Pfam" id="PF13837"/>
    </source>
</evidence>
<organism evidence="3 4">
    <name type="scientific">Papaver atlanticum</name>
    <dbReference type="NCBI Taxonomy" id="357466"/>
    <lineage>
        <taxon>Eukaryota</taxon>
        <taxon>Viridiplantae</taxon>
        <taxon>Streptophyta</taxon>
        <taxon>Embryophyta</taxon>
        <taxon>Tracheophyta</taxon>
        <taxon>Spermatophyta</taxon>
        <taxon>Magnoliopsida</taxon>
        <taxon>Ranunculales</taxon>
        <taxon>Papaveraceae</taxon>
        <taxon>Papaveroideae</taxon>
        <taxon>Papaver</taxon>
    </lineage>
</organism>
<feature type="compositionally biased region" description="Polar residues" evidence="1">
    <location>
        <begin position="7"/>
        <end position="21"/>
    </location>
</feature>
<dbReference type="Gene3D" id="1.10.10.60">
    <property type="entry name" value="Homeodomain-like"/>
    <property type="match status" value="1"/>
</dbReference>
<dbReference type="PANTHER" id="PTHR31307">
    <property type="entry name" value="TRIHELIX TRANSCRIPTION FACTOR ASIL2"/>
    <property type="match status" value="1"/>
</dbReference>
<sequence>MEKEEANSNNKPISVASSITSGLGGGGGGGDRLKRDEWSEGAVSCLLDAYETKWVLRNRAKLKGHDWEDVARHVSSRANSTKAPKTQTQCKNKIESMKKRYRSESSSTDPSSWPLFQRLDLLLRCRTATTPPATDNCPTSSTTTATILNAPPLLLLDPPPAAPQPPPTLPPLVVPLHSLPHPNIGGSFLDSHESNDAVREAISKDEDLRAKKTVENGSAKTSMETGSTSGSTPVSETIKEKLKMKEIKLEKNKKKRNNKRRRCRDEDWEVAESIRWLAEVVMRSEQARMETMKEVEKMRMEAEAKKGEMDLKRTEIMANTQLQIAKILASNGKDIDSSLRIGRS</sequence>
<evidence type="ECO:0000313" key="4">
    <source>
        <dbReference type="Proteomes" id="UP001202328"/>
    </source>
</evidence>
<dbReference type="InterPro" id="IPR044823">
    <property type="entry name" value="ASIL1/2-like"/>
</dbReference>
<dbReference type="InterPro" id="IPR044822">
    <property type="entry name" value="Myb_DNA-bind_4"/>
</dbReference>